<feature type="non-terminal residue" evidence="1">
    <location>
        <position position="1"/>
    </location>
</feature>
<comment type="caution">
    <text evidence="1">The sequence shown here is derived from an EMBL/GenBank/DDBJ whole genome shotgun (WGS) entry which is preliminary data.</text>
</comment>
<reference evidence="1 2" key="1">
    <citation type="submission" date="2018-11" db="EMBL/GenBank/DDBJ databases">
        <title>The Potential of Streptomyces as Biocontrol Agents against the Tomato grey mould, Botrytis cinerea (Gray mold) Frontiers in Microbiology.</title>
        <authorList>
            <person name="Li D."/>
        </authorList>
    </citation>
    <scope>NUCLEOTIDE SEQUENCE [LARGE SCALE GENOMIC DNA]</scope>
    <source>
        <strain evidence="1 2">NEAU-LD23</strain>
    </source>
</reference>
<organism evidence="1 2">
    <name type="scientific">Streptomyces botrytidirepellens</name>
    <dbReference type="NCBI Taxonomy" id="2486417"/>
    <lineage>
        <taxon>Bacteria</taxon>
        <taxon>Bacillati</taxon>
        <taxon>Actinomycetota</taxon>
        <taxon>Actinomycetes</taxon>
        <taxon>Kitasatosporales</taxon>
        <taxon>Streptomycetaceae</taxon>
        <taxon>Streptomyces</taxon>
    </lineage>
</organism>
<dbReference type="RefSeq" id="WP_221179460.1">
    <property type="nucleotide sequence ID" value="NZ_RIBZ01000636.1"/>
</dbReference>
<evidence type="ECO:0000313" key="1">
    <source>
        <dbReference type="EMBL" id="RNG04302.1"/>
    </source>
</evidence>
<keyword evidence="2" id="KW-1185">Reference proteome</keyword>
<sequence length="142" mass="16224">SGWTLRQVRAEIGRREAYAHQEPVAYWLQRLTTRAAELSAEYQLRSLPRHPGLRVVPNRARSPWTYAITLRQSGQTLNELEYPEPNMAHEAADRLVAACDWKVPATEHTPEHRAAAAVEYERLQDRLGFSSWPEPPDSPEGI</sequence>
<dbReference type="EMBL" id="RIBZ01000636">
    <property type="protein sequence ID" value="RNG04302.1"/>
    <property type="molecule type" value="Genomic_DNA"/>
</dbReference>
<protein>
    <submittedName>
        <fullName evidence="1">Uncharacterized protein</fullName>
    </submittedName>
</protein>
<name>A0A3M8UFR2_9ACTN</name>
<gene>
    <name evidence="1" type="ORF">EEJ42_34295</name>
</gene>
<proteinExistence type="predicted"/>
<evidence type="ECO:0000313" key="2">
    <source>
        <dbReference type="Proteomes" id="UP000275401"/>
    </source>
</evidence>
<dbReference type="AlphaFoldDB" id="A0A3M8UFR2"/>
<accession>A0A3M8UFR2</accession>
<dbReference type="Proteomes" id="UP000275401">
    <property type="component" value="Unassembled WGS sequence"/>
</dbReference>